<dbReference type="Pfam" id="PF02391">
    <property type="entry name" value="MoaE"/>
    <property type="match status" value="1"/>
</dbReference>
<accession>A0ABQ4NDK7</accession>
<dbReference type="InterPro" id="IPR036563">
    <property type="entry name" value="MoaE_sf"/>
</dbReference>
<proteinExistence type="predicted"/>
<name>A0ABQ4NDK7_9BACL</name>
<dbReference type="Gene3D" id="3.90.1170.40">
    <property type="entry name" value="Molybdopterin biosynthesis MoaE subunit"/>
    <property type="match status" value="1"/>
</dbReference>
<evidence type="ECO:0008006" key="4">
    <source>
        <dbReference type="Google" id="ProtNLM"/>
    </source>
</evidence>
<evidence type="ECO:0000313" key="3">
    <source>
        <dbReference type="Proteomes" id="UP000680304"/>
    </source>
</evidence>
<evidence type="ECO:0000313" key="2">
    <source>
        <dbReference type="EMBL" id="GIQ66063.1"/>
    </source>
</evidence>
<evidence type="ECO:0000256" key="1">
    <source>
        <dbReference type="SAM" id="MobiDB-lite"/>
    </source>
</evidence>
<dbReference type="Proteomes" id="UP000680304">
    <property type="component" value="Unassembled WGS sequence"/>
</dbReference>
<dbReference type="EMBL" id="BOVJ01000164">
    <property type="protein sequence ID" value="GIQ66063.1"/>
    <property type="molecule type" value="Genomic_DNA"/>
</dbReference>
<sequence length="102" mass="11248">MAVMTMRQIAGELNDRWPGARCAIAHRIGPVEIGGISVVIAVSTPHRADCYEASRYAIERLKQIVPIWKKEIWEDGSEWVGHQQGGWNPLSPGPDETGGGQR</sequence>
<comment type="caution">
    <text evidence="2">The sequence shown here is derived from an EMBL/GenBank/DDBJ whole genome shotgun (WGS) entry which is preliminary data.</text>
</comment>
<dbReference type="InterPro" id="IPR003448">
    <property type="entry name" value="Mopterin_biosynth_MoaE"/>
</dbReference>
<feature type="region of interest" description="Disordered" evidence="1">
    <location>
        <begin position="79"/>
        <end position="102"/>
    </location>
</feature>
<gene>
    <name evidence="2" type="ORF">PACILC2_46310</name>
</gene>
<dbReference type="PANTHER" id="PTHR23404">
    <property type="entry name" value="MOLYBDOPTERIN SYNTHASE RELATED"/>
    <property type="match status" value="1"/>
</dbReference>
<protein>
    <recommendedName>
        <fullName evidence="4">Molybdenum cofactor biosynthesis protein MoaE</fullName>
    </recommendedName>
</protein>
<organism evidence="2 3">
    <name type="scientific">Paenibacillus cisolokensis</name>
    <dbReference type="NCBI Taxonomy" id="1658519"/>
    <lineage>
        <taxon>Bacteria</taxon>
        <taxon>Bacillati</taxon>
        <taxon>Bacillota</taxon>
        <taxon>Bacilli</taxon>
        <taxon>Bacillales</taxon>
        <taxon>Paenibacillaceae</taxon>
        <taxon>Paenibacillus</taxon>
    </lineage>
</organism>
<dbReference type="SUPFAM" id="SSF54690">
    <property type="entry name" value="Molybdopterin synthase subunit MoaE"/>
    <property type="match status" value="1"/>
</dbReference>
<keyword evidence="3" id="KW-1185">Reference proteome</keyword>
<dbReference type="CDD" id="cd00756">
    <property type="entry name" value="MoaE"/>
    <property type="match status" value="1"/>
</dbReference>
<reference evidence="2 3" key="1">
    <citation type="submission" date="2021-04" db="EMBL/GenBank/DDBJ databases">
        <title>Draft genome sequence of Paenibacillus cisolokensis, LC2-13A.</title>
        <authorList>
            <person name="Uke A."/>
            <person name="Chhe C."/>
            <person name="Baramee S."/>
            <person name="Kosugi A."/>
        </authorList>
    </citation>
    <scope>NUCLEOTIDE SEQUENCE [LARGE SCALE GENOMIC DNA]</scope>
    <source>
        <strain evidence="2 3">LC2-13A</strain>
    </source>
</reference>